<dbReference type="SMART" id="SM00388">
    <property type="entry name" value="HisKA"/>
    <property type="match status" value="1"/>
</dbReference>
<evidence type="ECO:0000256" key="5">
    <source>
        <dbReference type="SAM" id="Phobius"/>
    </source>
</evidence>
<accession>A0A0K1PTI5</accession>
<dbReference type="EC" id="2.7.13.3" evidence="2"/>
<keyword evidence="5" id="KW-0472">Membrane</keyword>
<feature type="transmembrane region" description="Helical" evidence="5">
    <location>
        <begin position="74"/>
        <end position="93"/>
    </location>
</feature>
<organism evidence="7 8">
    <name type="scientific">Labilithrix luteola</name>
    <dbReference type="NCBI Taxonomy" id="1391654"/>
    <lineage>
        <taxon>Bacteria</taxon>
        <taxon>Pseudomonadati</taxon>
        <taxon>Myxococcota</taxon>
        <taxon>Polyangia</taxon>
        <taxon>Polyangiales</taxon>
        <taxon>Labilitrichaceae</taxon>
        <taxon>Labilithrix</taxon>
    </lineage>
</organism>
<dbReference type="PANTHER" id="PTHR43065">
    <property type="entry name" value="SENSOR HISTIDINE KINASE"/>
    <property type="match status" value="1"/>
</dbReference>
<keyword evidence="5" id="KW-1133">Transmembrane helix</keyword>
<dbReference type="Gene3D" id="1.10.287.130">
    <property type="match status" value="1"/>
</dbReference>
<dbReference type="Proteomes" id="UP000064967">
    <property type="component" value="Chromosome"/>
</dbReference>
<dbReference type="AlphaFoldDB" id="A0A0K1PTI5"/>
<keyword evidence="7" id="KW-0418">Kinase</keyword>
<evidence type="ECO:0000259" key="6">
    <source>
        <dbReference type="PROSITE" id="PS50109"/>
    </source>
</evidence>
<dbReference type="InterPro" id="IPR036890">
    <property type="entry name" value="HATPase_C_sf"/>
</dbReference>
<comment type="catalytic activity">
    <reaction evidence="1">
        <text>ATP + protein L-histidine = ADP + protein N-phospho-L-histidine.</text>
        <dbReference type="EC" id="2.7.13.3"/>
    </reaction>
</comment>
<dbReference type="InterPro" id="IPR003594">
    <property type="entry name" value="HATPase_dom"/>
</dbReference>
<reference evidence="7 8" key="1">
    <citation type="submission" date="2015-08" db="EMBL/GenBank/DDBJ databases">
        <authorList>
            <person name="Babu N.S."/>
            <person name="Beckwith C.J."/>
            <person name="Beseler K.G."/>
            <person name="Brison A."/>
            <person name="Carone J.V."/>
            <person name="Caskin T.P."/>
            <person name="Diamond M."/>
            <person name="Durham M.E."/>
            <person name="Foxe J.M."/>
            <person name="Go M."/>
            <person name="Henderson B.A."/>
            <person name="Jones I.B."/>
            <person name="McGettigan J.A."/>
            <person name="Micheletti S.J."/>
            <person name="Nasrallah M.E."/>
            <person name="Ortiz D."/>
            <person name="Piller C.R."/>
            <person name="Privatt S.R."/>
            <person name="Schneider S.L."/>
            <person name="Sharp S."/>
            <person name="Smith T.C."/>
            <person name="Stanton J.D."/>
            <person name="Ullery H.E."/>
            <person name="Wilson R.J."/>
            <person name="Serrano M.G."/>
            <person name="Buck G."/>
            <person name="Lee V."/>
            <person name="Wang Y."/>
            <person name="Carvalho R."/>
            <person name="Voegtly L."/>
            <person name="Shi R."/>
            <person name="Duckworth R."/>
            <person name="Johnson A."/>
            <person name="Loviza R."/>
            <person name="Walstead R."/>
            <person name="Shah Z."/>
            <person name="Kiflezghi M."/>
            <person name="Wade K."/>
            <person name="Ball S.L."/>
            <person name="Bradley K.W."/>
            <person name="Asai D.J."/>
            <person name="Bowman C.A."/>
            <person name="Russell D.A."/>
            <person name="Pope W.H."/>
            <person name="Jacobs-Sera D."/>
            <person name="Hendrix R.W."/>
            <person name="Hatfull G.F."/>
        </authorList>
    </citation>
    <scope>NUCLEOTIDE SEQUENCE [LARGE SCALE GENOMIC DNA]</scope>
    <source>
        <strain evidence="7 8">DSM 27648</strain>
    </source>
</reference>
<keyword evidence="7" id="KW-0808">Transferase</keyword>
<proteinExistence type="predicted"/>
<dbReference type="STRING" id="1391654.AKJ09_03108"/>
<evidence type="ECO:0000256" key="3">
    <source>
        <dbReference type="ARBA" id="ARBA00022553"/>
    </source>
</evidence>
<evidence type="ECO:0000313" key="7">
    <source>
        <dbReference type="EMBL" id="AKU96444.1"/>
    </source>
</evidence>
<keyword evidence="8" id="KW-1185">Reference proteome</keyword>
<dbReference type="InterPro" id="IPR036097">
    <property type="entry name" value="HisK_dim/P_sf"/>
</dbReference>
<evidence type="ECO:0000256" key="1">
    <source>
        <dbReference type="ARBA" id="ARBA00000085"/>
    </source>
</evidence>
<dbReference type="OrthoDB" id="9781147at2"/>
<dbReference type="InterPro" id="IPR003661">
    <property type="entry name" value="HisK_dim/P_dom"/>
</dbReference>
<feature type="transmembrane region" description="Helical" evidence="5">
    <location>
        <begin position="32"/>
        <end position="62"/>
    </location>
</feature>
<dbReference type="PROSITE" id="PS50109">
    <property type="entry name" value="HIS_KIN"/>
    <property type="match status" value="1"/>
</dbReference>
<name>A0A0K1PTI5_9BACT</name>
<dbReference type="SUPFAM" id="SSF55874">
    <property type="entry name" value="ATPase domain of HSP90 chaperone/DNA topoisomerase II/histidine kinase"/>
    <property type="match status" value="1"/>
</dbReference>
<protein>
    <recommendedName>
        <fullName evidence="2">histidine kinase</fullName>
        <ecNumber evidence="2">2.7.13.3</ecNumber>
    </recommendedName>
</protein>
<evidence type="ECO:0000313" key="8">
    <source>
        <dbReference type="Proteomes" id="UP000064967"/>
    </source>
</evidence>
<evidence type="ECO:0000256" key="4">
    <source>
        <dbReference type="SAM" id="MobiDB-lite"/>
    </source>
</evidence>
<dbReference type="RefSeq" id="WP_146647735.1">
    <property type="nucleotide sequence ID" value="NZ_CP012333.1"/>
</dbReference>
<sequence>MTATATRIPPAAPDGGAPRKSHLHPALNERTAIPIALVLTALMALGDYATGADVTFTLLYLVPIGVAAWLRGRAFSWSICVLCTLSYLATAYFSPPRMPHPGFIVWNLFTQAGVFFAFAAVLHALRSKVDDEIQQRESAVGQLRHAERLTTVGKLASGIAHELGTPLNVVAGRAALIASKRIEGDDARKSAEVIVAQTERMTAIIRHLLDFARRGGTRKTVVDLNRLVHETTSMIEPLATKHSARLQIEASTTVVASVNASEMQQVLTNLLVNAFHAMPRGGTVHVEVGKANVKSPPKHAKRAPSYAVLRVRDEGTGIAPDHLPHIFDPFFTTKDVGTGTGLGLSVTFGIIRDHGGWIDVTTKLDQGTEFAIYLPQLPDDNLDR</sequence>
<feature type="region of interest" description="Disordered" evidence="4">
    <location>
        <begin position="1"/>
        <end position="22"/>
    </location>
</feature>
<dbReference type="CDD" id="cd00082">
    <property type="entry name" value="HisKA"/>
    <property type="match status" value="1"/>
</dbReference>
<dbReference type="InterPro" id="IPR004358">
    <property type="entry name" value="Sig_transdc_His_kin-like_C"/>
</dbReference>
<dbReference type="PANTHER" id="PTHR43065:SF42">
    <property type="entry name" value="TWO-COMPONENT SENSOR PPRA"/>
    <property type="match status" value="1"/>
</dbReference>
<dbReference type="GO" id="GO:0000155">
    <property type="term" value="F:phosphorelay sensor kinase activity"/>
    <property type="evidence" value="ECO:0007669"/>
    <property type="project" value="InterPro"/>
</dbReference>
<evidence type="ECO:0000256" key="2">
    <source>
        <dbReference type="ARBA" id="ARBA00012438"/>
    </source>
</evidence>
<gene>
    <name evidence="7" type="ORF">AKJ09_03108</name>
</gene>
<keyword evidence="3" id="KW-0597">Phosphoprotein</keyword>
<dbReference type="EMBL" id="CP012333">
    <property type="protein sequence ID" value="AKU96444.1"/>
    <property type="molecule type" value="Genomic_DNA"/>
</dbReference>
<dbReference type="Gene3D" id="3.30.565.10">
    <property type="entry name" value="Histidine kinase-like ATPase, C-terminal domain"/>
    <property type="match status" value="1"/>
</dbReference>
<keyword evidence="5" id="KW-0812">Transmembrane</keyword>
<dbReference type="PATRIC" id="fig|1391654.3.peg.3144"/>
<feature type="transmembrane region" description="Helical" evidence="5">
    <location>
        <begin position="105"/>
        <end position="125"/>
    </location>
</feature>
<dbReference type="SMART" id="SM00387">
    <property type="entry name" value="HATPase_c"/>
    <property type="match status" value="1"/>
</dbReference>
<feature type="domain" description="Histidine kinase" evidence="6">
    <location>
        <begin position="158"/>
        <end position="378"/>
    </location>
</feature>
<dbReference type="InterPro" id="IPR005467">
    <property type="entry name" value="His_kinase_dom"/>
</dbReference>
<dbReference type="Pfam" id="PF02518">
    <property type="entry name" value="HATPase_c"/>
    <property type="match status" value="1"/>
</dbReference>
<dbReference type="SUPFAM" id="SSF47384">
    <property type="entry name" value="Homodimeric domain of signal transducing histidine kinase"/>
    <property type="match status" value="1"/>
</dbReference>
<dbReference type="KEGG" id="llu:AKJ09_03108"/>
<dbReference type="PRINTS" id="PR00344">
    <property type="entry name" value="BCTRLSENSOR"/>
</dbReference>
<dbReference type="Pfam" id="PF00512">
    <property type="entry name" value="HisKA"/>
    <property type="match status" value="1"/>
</dbReference>